<evidence type="ECO:0000313" key="2">
    <source>
        <dbReference type="EMBL" id="MBC2778577.1"/>
    </source>
</evidence>
<organism evidence="2 3">
    <name type="scientific">Parasphingopyxis marina</name>
    <dbReference type="NCBI Taxonomy" id="2761622"/>
    <lineage>
        <taxon>Bacteria</taxon>
        <taxon>Pseudomonadati</taxon>
        <taxon>Pseudomonadota</taxon>
        <taxon>Alphaproteobacteria</taxon>
        <taxon>Sphingomonadales</taxon>
        <taxon>Sphingomonadaceae</taxon>
        <taxon>Parasphingopyxis</taxon>
    </lineage>
</organism>
<name>A0A842I133_9SPHN</name>
<protein>
    <submittedName>
        <fullName evidence="2">Uncharacterized protein</fullName>
    </submittedName>
</protein>
<dbReference type="AlphaFoldDB" id="A0A842I133"/>
<dbReference type="EMBL" id="JACJVJ010000002">
    <property type="protein sequence ID" value="MBC2778577.1"/>
    <property type="molecule type" value="Genomic_DNA"/>
</dbReference>
<dbReference type="Proteomes" id="UP000564378">
    <property type="component" value="Unassembled WGS sequence"/>
</dbReference>
<feature type="signal peptide" evidence="1">
    <location>
        <begin position="1"/>
        <end position="22"/>
    </location>
</feature>
<accession>A0A842I133</accession>
<comment type="caution">
    <text evidence="2">The sequence shown here is derived from an EMBL/GenBank/DDBJ whole genome shotgun (WGS) entry which is preliminary data.</text>
</comment>
<evidence type="ECO:0000313" key="3">
    <source>
        <dbReference type="Proteomes" id="UP000564378"/>
    </source>
</evidence>
<gene>
    <name evidence="2" type="ORF">H6P80_13215</name>
</gene>
<feature type="chain" id="PRO_5032407372" evidence="1">
    <location>
        <begin position="23"/>
        <end position="252"/>
    </location>
</feature>
<keyword evidence="1" id="KW-0732">Signal</keyword>
<dbReference type="RefSeq" id="WP_185801823.1">
    <property type="nucleotide sequence ID" value="NZ_JACJVJ010000002.1"/>
</dbReference>
<keyword evidence="3" id="KW-1185">Reference proteome</keyword>
<proteinExistence type="predicted"/>
<reference evidence="2 3" key="1">
    <citation type="submission" date="2020-08" db="EMBL/GenBank/DDBJ databases">
        <title>Draft genome sequence of Parasphingopyxis sp. GrpM-11.</title>
        <authorList>
            <person name="Oh J."/>
            <person name="Roh D.-H."/>
        </authorList>
    </citation>
    <scope>NUCLEOTIDE SEQUENCE [LARGE SCALE GENOMIC DNA]</scope>
    <source>
        <strain evidence="2 3">GrpM-11</strain>
    </source>
</reference>
<sequence length="252" mass="25815">MIWRFSLALIGLFFAAAAPAQAQSGSAGNFCAAAPVETLQSLDGSWRITQGPGLARAAGMAIPLPGHPAQALSLDYDPLSGTALLEGAAPDELLVLLPASAEDAGIAAEALAENGGAPANGGECNWASLPLMIGSNVYELRPGPQSTNNAVYGQVLGFAFGYCYNGSIDPSESSFQIFEGGLGPIPLPVYAEESTTNACNPPPEAPRPAPGQMVMTMIVRFDSQNSGSGLLLFEGRQGGNSFSATAPITISR</sequence>
<evidence type="ECO:0000256" key="1">
    <source>
        <dbReference type="SAM" id="SignalP"/>
    </source>
</evidence>